<gene>
    <name evidence="1" type="ORF">RDB_LOCUS76853</name>
</gene>
<name>A0A8H3C2Y7_9AGAM</name>
<organism evidence="1 2">
    <name type="scientific">Rhizoctonia solani</name>
    <dbReference type="NCBI Taxonomy" id="456999"/>
    <lineage>
        <taxon>Eukaryota</taxon>
        <taxon>Fungi</taxon>
        <taxon>Dikarya</taxon>
        <taxon>Basidiomycota</taxon>
        <taxon>Agaricomycotina</taxon>
        <taxon>Agaricomycetes</taxon>
        <taxon>Cantharellales</taxon>
        <taxon>Ceratobasidiaceae</taxon>
        <taxon>Rhizoctonia</taxon>
    </lineage>
</organism>
<comment type="caution">
    <text evidence="1">The sequence shown here is derived from an EMBL/GenBank/DDBJ whole genome shotgun (WGS) entry which is preliminary data.</text>
</comment>
<evidence type="ECO:0000313" key="1">
    <source>
        <dbReference type="EMBL" id="CAE6472795.1"/>
    </source>
</evidence>
<dbReference type="Proteomes" id="UP000663853">
    <property type="component" value="Unassembled WGS sequence"/>
</dbReference>
<reference evidence="1" key="1">
    <citation type="submission" date="2021-01" db="EMBL/GenBank/DDBJ databases">
        <authorList>
            <person name="Kaushik A."/>
        </authorList>
    </citation>
    <scope>NUCLEOTIDE SEQUENCE</scope>
    <source>
        <strain evidence="1">AG6-10EEA</strain>
    </source>
</reference>
<proteinExistence type="predicted"/>
<sequence length="135" mass="15002">MAPTSGPYQLRQPNDDLLSLLENLVGSPVAMLGPAGNPGEQEWHLQNEGDSVTLKNLKHNLYAGVQDNPQIGAPVVGVPQPFKWKLEEAGPFRFFLYTDSPNGQLYLDYSPTPIYPPKAALSSKREKPWILQFLE</sequence>
<dbReference type="AlphaFoldDB" id="A0A8H3C2Y7"/>
<evidence type="ECO:0000313" key="2">
    <source>
        <dbReference type="Proteomes" id="UP000663853"/>
    </source>
</evidence>
<dbReference type="Gene3D" id="2.80.10.50">
    <property type="match status" value="1"/>
</dbReference>
<protein>
    <recommendedName>
        <fullName evidence="3">Ricin B lectin domain-containing protein</fullName>
    </recommendedName>
</protein>
<accession>A0A8H3C2Y7</accession>
<evidence type="ECO:0008006" key="3">
    <source>
        <dbReference type="Google" id="ProtNLM"/>
    </source>
</evidence>
<dbReference type="EMBL" id="CAJMXA010001919">
    <property type="protein sequence ID" value="CAE6472795.1"/>
    <property type="molecule type" value="Genomic_DNA"/>
</dbReference>